<organism evidence="3 4">
    <name type="scientific">Pelagerythrobacter marensis</name>
    <dbReference type="NCBI Taxonomy" id="543877"/>
    <lineage>
        <taxon>Bacteria</taxon>
        <taxon>Pseudomonadati</taxon>
        <taxon>Pseudomonadota</taxon>
        <taxon>Alphaproteobacteria</taxon>
        <taxon>Sphingomonadales</taxon>
        <taxon>Erythrobacteraceae</taxon>
        <taxon>Pelagerythrobacter</taxon>
    </lineage>
</organism>
<evidence type="ECO:0000256" key="2">
    <source>
        <dbReference type="SAM" id="SignalP"/>
    </source>
</evidence>
<keyword evidence="2" id="KW-0732">Signal</keyword>
<reference evidence="3 4" key="1">
    <citation type="submission" date="2024-02" db="EMBL/GenBank/DDBJ databases">
        <title>The whole genome sequence of five bacterial samples isolated from Abu Dhabi Sabkha-shore region.</title>
        <authorList>
            <person name="Sudalaimuthuasari N."/>
            <person name="Sarfraz B."/>
            <person name="Tuyisabe J.D."/>
            <person name="Mugisha Ntwali L.D.M."/>
            <person name="Ali A.I.A.A."/>
            <person name="Almansoori S.Z.A."/>
            <person name="Alajami H.S.A."/>
            <person name="Almeqbaali A.A.S."/>
            <person name="Kundu B."/>
            <person name="Saeed E.E."/>
            <person name="Sukumarinath V."/>
            <person name="Mishra A.K."/>
            <person name="Hazzouri K.M."/>
            <person name="Almaskari R."/>
            <person name="Sharma A.K."/>
            <person name="Amiri K.M.A."/>
        </authorList>
    </citation>
    <scope>NUCLEOTIDE SEQUENCE [LARGE SCALE GENOMIC DNA]</scope>
    <source>
        <strain evidence="4">kcgeb_sd</strain>
    </source>
</reference>
<name>A0ABZ2D150_9SPHN</name>
<accession>A0ABZ2D150</accession>
<evidence type="ECO:0008006" key="5">
    <source>
        <dbReference type="Google" id="ProtNLM"/>
    </source>
</evidence>
<keyword evidence="4" id="KW-1185">Reference proteome</keyword>
<feature type="compositionally biased region" description="Basic and acidic residues" evidence="1">
    <location>
        <begin position="51"/>
        <end position="60"/>
    </location>
</feature>
<evidence type="ECO:0000313" key="3">
    <source>
        <dbReference type="EMBL" id="WWA46765.1"/>
    </source>
</evidence>
<sequence>MRGIGALAGAILAMLPIAAQATETVTYTYDAKGRLVKVERSGTVNNGVDTEYQHDKADNRKRVKTTGASA</sequence>
<proteinExistence type="predicted"/>
<gene>
    <name evidence="3" type="ORF">V5F89_10845</name>
</gene>
<feature type="chain" id="PRO_5046370758" description="YD repeat-containing protein" evidence="2">
    <location>
        <begin position="22"/>
        <end position="70"/>
    </location>
</feature>
<dbReference type="Proteomes" id="UP001335183">
    <property type="component" value="Chromosome"/>
</dbReference>
<evidence type="ECO:0000313" key="4">
    <source>
        <dbReference type="Proteomes" id="UP001335183"/>
    </source>
</evidence>
<feature type="signal peptide" evidence="2">
    <location>
        <begin position="1"/>
        <end position="21"/>
    </location>
</feature>
<dbReference type="RefSeq" id="WP_338445661.1">
    <property type="nucleotide sequence ID" value="NZ_CP144918.1"/>
</dbReference>
<dbReference type="EMBL" id="CP144918">
    <property type="protein sequence ID" value="WWA46765.1"/>
    <property type="molecule type" value="Genomic_DNA"/>
</dbReference>
<dbReference type="Gene3D" id="2.180.10.10">
    <property type="entry name" value="RHS repeat-associated core"/>
    <property type="match status" value="1"/>
</dbReference>
<feature type="region of interest" description="Disordered" evidence="1">
    <location>
        <begin position="46"/>
        <end position="70"/>
    </location>
</feature>
<protein>
    <recommendedName>
        <fullName evidence="5">YD repeat-containing protein</fullName>
    </recommendedName>
</protein>
<evidence type="ECO:0000256" key="1">
    <source>
        <dbReference type="SAM" id="MobiDB-lite"/>
    </source>
</evidence>